<dbReference type="AlphaFoldDB" id="A0A0X8V995"/>
<reference evidence="4" key="3">
    <citation type="submission" date="2016-11" db="EMBL/GenBank/DDBJ databases">
        <authorList>
            <person name="Jaros S."/>
            <person name="Januszkiewicz K."/>
            <person name="Wedrychowicz H."/>
        </authorList>
    </citation>
    <scope>NUCLEOTIDE SEQUENCE [LARGE SCALE GENOMIC DNA]</scope>
    <source>
        <strain evidence="4">DSM 1682</strain>
    </source>
</reference>
<protein>
    <submittedName>
        <fullName evidence="2">Uncharacterized protein</fullName>
    </submittedName>
</protein>
<dbReference type="EMBL" id="CP014223">
    <property type="protein sequence ID" value="AMJ39755.1"/>
    <property type="molecule type" value="Genomic_DNA"/>
</dbReference>
<evidence type="ECO:0000313" key="1">
    <source>
        <dbReference type="EMBL" id="AMJ39755.1"/>
    </source>
</evidence>
<dbReference type="Proteomes" id="UP000068026">
    <property type="component" value="Chromosome"/>
</dbReference>
<keyword evidence="3" id="KW-1185">Reference proteome</keyword>
<evidence type="ECO:0000313" key="2">
    <source>
        <dbReference type="EMBL" id="SHE29004.1"/>
    </source>
</evidence>
<evidence type="ECO:0000313" key="4">
    <source>
        <dbReference type="Proteomes" id="UP000184204"/>
    </source>
</evidence>
<name>A0A0X8V995_ANAPI</name>
<dbReference type="RefSeq" id="WP_066046708.1">
    <property type="nucleotide sequence ID" value="NZ_CP014223.1"/>
</dbReference>
<dbReference type="EMBL" id="FQUA01000001">
    <property type="protein sequence ID" value="SHE29004.1"/>
    <property type="molecule type" value="Genomic_DNA"/>
</dbReference>
<reference evidence="1 3" key="1">
    <citation type="journal article" date="2016" name="Genome Announc.">
        <title>Complete Genome Sequence of the Amino Acid-Fermenting Clostridium propionicum X2 (DSM 1682).</title>
        <authorList>
            <person name="Poehlein A."/>
            <person name="Schlien K."/>
            <person name="Chowdhury N.P."/>
            <person name="Gottschalk G."/>
            <person name="Buckel W."/>
            <person name="Daniel R."/>
        </authorList>
    </citation>
    <scope>NUCLEOTIDE SEQUENCE [LARGE SCALE GENOMIC DNA]</scope>
    <source>
        <strain evidence="1 3">X2</strain>
    </source>
</reference>
<organism evidence="2 4">
    <name type="scientific">Anaerotignum propionicum DSM 1682</name>
    <dbReference type="NCBI Taxonomy" id="991789"/>
    <lineage>
        <taxon>Bacteria</taxon>
        <taxon>Bacillati</taxon>
        <taxon>Bacillota</taxon>
        <taxon>Clostridia</taxon>
        <taxon>Lachnospirales</taxon>
        <taxon>Anaerotignaceae</taxon>
        <taxon>Anaerotignum</taxon>
    </lineage>
</organism>
<dbReference type="KEGG" id="cpro:CPRO_01310"/>
<gene>
    <name evidence="1" type="ORF">CPRO_01310</name>
    <name evidence="2" type="ORF">SAMN02745151_00223</name>
</gene>
<reference evidence="2" key="4">
    <citation type="submission" date="2016-11" db="EMBL/GenBank/DDBJ databases">
        <authorList>
            <person name="Varghese N."/>
            <person name="Submissions S."/>
        </authorList>
    </citation>
    <scope>NUCLEOTIDE SEQUENCE</scope>
    <source>
        <strain evidence="2">DSM 1682</strain>
    </source>
</reference>
<sequence>MEDKLNGDQMKLLSTMMGAEGSDAFHMMEKVERLRRLFGSAEEQKPQDIQVKEASVQESPFGTTQGENILFSAIPFLDMEFQKNIFVIARFMEIRRVLEGTKLETREKQEDPVYRRHNLLRAVKPYLAPQDKMQIDTMLKIMEIRNIMDHKEGQS</sequence>
<reference evidence="3" key="2">
    <citation type="submission" date="2016-01" db="EMBL/GenBank/DDBJ databases">
        <authorList>
            <person name="Poehlein A."/>
            <person name="Schlien K."/>
            <person name="Gottschalk G."/>
            <person name="Buckel W."/>
            <person name="Daniel R."/>
        </authorList>
    </citation>
    <scope>NUCLEOTIDE SEQUENCE [LARGE SCALE GENOMIC DNA]</scope>
    <source>
        <strain evidence="3">X2</strain>
    </source>
</reference>
<dbReference type="Proteomes" id="UP000184204">
    <property type="component" value="Unassembled WGS sequence"/>
</dbReference>
<dbReference type="OrthoDB" id="2068417at2"/>
<evidence type="ECO:0000313" key="3">
    <source>
        <dbReference type="Proteomes" id="UP000068026"/>
    </source>
</evidence>
<proteinExistence type="predicted"/>
<accession>A0A0X8V995</accession>